<dbReference type="InterPro" id="IPR001387">
    <property type="entry name" value="Cro/C1-type_HTH"/>
</dbReference>
<dbReference type="Pfam" id="PF01381">
    <property type="entry name" value="HTH_3"/>
    <property type="match status" value="1"/>
</dbReference>
<dbReference type="SMART" id="SM00530">
    <property type="entry name" value="HTH_XRE"/>
    <property type="match status" value="1"/>
</dbReference>
<dbReference type="GO" id="GO:0005829">
    <property type="term" value="C:cytosol"/>
    <property type="evidence" value="ECO:0007669"/>
    <property type="project" value="TreeGrafter"/>
</dbReference>
<dbReference type="PANTHER" id="PTHR46797">
    <property type="entry name" value="HTH-TYPE TRANSCRIPTIONAL REGULATOR"/>
    <property type="match status" value="1"/>
</dbReference>
<dbReference type="CDD" id="cd00093">
    <property type="entry name" value="HTH_XRE"/>
    <property type="match status" value="1"/>
</dbReference>
<dbReference type="OrthoDB" id="9815805at2"/>
<organism evidence="3 4">
    <name type="scientific">Mobilisporobacter senegalensis</name>
    <dbReference type="NCBI Taxonomy" id="1329262"/>
    <lineage>
        <taxon>Bacteria</taxon>
        <taxon>Bacillati</taxon>
        <taxon>Bacillota</taxon>
        <taxon>Clostridia</taxon>
        <taxon>Lachnospirales</taxon>
        <taxon>Lachnospiraceae</taxon>
        <taxon>Mobilisporobacter</taxon>
    </lineage>
</organism>
<reference evidence="3 4" key="1">
    <citation type="submission" date="2018-11" db="EMBL/GenBank/DDBJ databases">
        <title>Genomic Encyclopedia of Type Strains, Phase IV (KMG-IV): sequencing the most valuable type-strain genomes for metagenomic binning, comparative biology and taxonomic classification.</title>
        <authorList>
            <person name="Goeker M."/>
        </authorList>
    </citation>
    <scope>NUCLEOTIDE SEQUENCE [LARGE SCALE GENOMIC DNA]</scope>
    <source>
        <strain evidence="3 4">DSM 26537</strain>
    </source>
</reference>
<dbReference type="PANTHER" id="PTHR46797:SF1">
    <property type="entry name" value="METHYLPHOSPHONATE SYNTHASE"/>
    <property type="match status" value="1"/>
</dbReference>
<name>A0A3N1XT81_9FIRM</name>
<dbReference type="InterPro" id="IPR010982">
    <property type="entry name" value="Lambda_DNA-bd_dom_sf"/>
</dbReference>
<accession>A0A3N1XT81</accession>
<proteinExistence type="predicted"/>
<dbReference type="Proteomes" id="UP000273083">
    <property type="component" value="Unassembled WGS sequence"/>
</dbReference>
<protein>
    <submittedName>
        <fullName evidence="3">Transcriptional regulator with XRE-family HTH domain</fullName>
    </submittedName>
</protein>
<evidence type="ECO:0000313" key="4">
    <source>
        <dbReference type="Proteomes" id="UP000273083"/>
    </source>
</evidence>
<dbReference type="GO" id="GO:0003700">
    <property type="term" value="F:DNA-binding transcription factor activity"/>
    <property type="evidence" value="ECO:0007669"/>
    <property type="project" value="TreeGrafter"/>
</dbReference>
<dbReference type="SUPFAM" id="SSF47413">
    <property type="entry name" value="lambda repressor-like DNA-binding domains"/>
    <property type="match status" value="1"/>
</dbReference>
<dbReference type="InterPro" id="IPR050807">
    <property type="entry name" value="TransReg_Diox_bact_type"/>
</dbReference>
<dbReference type="RefSeq" id="WP_123609541.1">
    <property type="nucleotide sequence ID" value="NZ_RJVG01000005.1"/>
</dbReference>
<dbReference type="GO" id="GO:0003677">
    <property type="term" value="F:DNA binding"/>
    <property type="evidence" value="ECO:0007669"/>
    <property type="project" value="UniProtKB-KW"/>
</dbReference>
<comment type="caution">
    <text evidence="3">The sequence shown here is derived from an EMBL/GenBank/DDBJ whole genome shotgun (WGS) entry which is preliminary data.</text>
</comment>
<evidence type="ECO:0000256" key="1">
    <source>
        <dbReference type="ARBA" id="ARBA00023125"/>
    </source>
</evidence>
<evidence type="ECO:0000259" key="2">
    <source>
        <dbReference type="PROSITE" id="PS50943"/>
    </source>
</evidence>
<keyword evidence="1" id="KW-0238">DNA-binding</keyword>
<feature type="domain" description="HTH cro/C1-type" evidence="2">
    <location>
        <begin position="7"/>
        <end position="62"/>
    </location>
</feature>
<dbReference type="AlphaFoldDB" id="A0A3N1XT81"/>
<dbReference type="PROSITE" id="PS50943">
    <property type="entry name" value="HTH_CROC1"/>
    <property type="match status" value="1"/>
</dbReference>
<sequence>MTIGNRIKELRENQHITQEELAKSMNSTKQTIYKYENNIVMNIPFDKIEMIAAKLGTTPSYLLGWDEIKADIKKIGYNLDILDAKISFNDVLRHIIRSFGYSIEENFAKNNDRDTTVLFEGKSGRFEIKESSYNEFVNNVFSFIDFSLNRLVNEGNRVESNFYTTSFAQELNAAHEIEDATDEERAHDEDIMNDDNF</sequence>
<dbReference type="EMBL" id="RJVG01000005">
    <property type="protein sequence ID" value="ROR28372.1"/>
    <property type="molecule type" value="Genomic_DNA"/>
</dbReference>
<gene>
    <name evidence="3" type="ORF">EDD66_105314</name>
</gene>
<keyword evidence="4" id="KW-1185">Reference proteome</keyword>
<evidence type="ECO:0000313" key="3">
    <source>
        <dbReference type="EMBL" id="ROR28372.1"/>
    </source>
</evidence>
<dbReference type="Gene3D" id="1.10.260.40">
    <property type="entry name" value="lambda repressor-like DNA-binding domains"/>
    <property type="match status" value="1"/>
</dbReference>